<reference evidence="3 4" key="1">
    <citation type="submission" date="2021-03" db="EMBL/GenBank/DDBJ databases">
        <title>Sequencing the genomes of 1000 actinobacteria strains.</title>
        <authorList>
            <person name="Klenk H.-P."/>
        </authorList>
    </citation>
    <scope>NUCLEOTIDE SEQUENCE [LARGE SCALE GENOMIC DNA]</scope>
    <source>
        <strain evidence="3 4">DSM 44580</strain>
    </source>
</reference>
<keyword evidence="4" id="KW-1185">Reference proteome</keyword>
<comment type="similarity">
    <text evidence="1 2">Belongs to the cytochrome P450 family.</text>
</comment>
<evidence type="ECO:0000313" key="3">
    <source>
        <dbReference type="EMBL" id="MBP2479458.1"/>
    </source>
</evidence>
<dbReference type="PANTHER" id="PTHR46696:SF1">
    <property type="entry name" value="CYTOCHROME P450 YJIB-RELATED"/>
    <property type="match status" value="1"/>
</dbReference>
<dbReference type="Pfam" id="PF00067">
    <property type="entry name" value="p450"/>
    <property type="match status" value="1"/>
</dbReference>
<keyword evidence="2" id="KW-0503">Monooxygenase</keyword>
<sequence>MALGHDFWGVFTAREAQRVLVNDEDFLSGFGVFPWNGVHNPDPLRQSIVIASDGARREAVRGAMKDLFTRSAVQAMLAGLEQDLADLLTPHLGGRDFDFGAEIGWPMAMRTMTRITGVTGVHEEKLGPLVSGVLGDMRPDVEADRKRASEAYAEVATVLSEAVEQARGAPPDHLIGRLEGAREAGSVSRRDVLANLIATIVGGTEAPRLVLTAVAVLLAEQPSWLDALTANPALLPGFVEEALRWTSPTTMIGRTLARPLTLGGRRLAAGDTVRVMVAAVVRDPARYPDPDVFDPARPQRPLVFGHGPHHCIGAAFARVQVTTLVEFFLRHRLRPELLAPPVLSQSNAFVGPLSALVRLRPHPTGRTTS</sequence>
<organism evidence="3 4">
    <name type="scientific">Crossiella equi</name>
    <dbReference type="NCBI Taxonomy" id="130796"/>
    <lineage>
        <taxon>Bacteria</taxon>
        <taxon>Bacillati</taxon>
        <taxon>Actinomycetota</taxon>
        <taxon>Actinomycetes</taxon>
        <taxon>Pseudonocardiales</taxon>
        <taxon>Pseudonocardiaceae</taxon>
        <taxon>Crossiella</taxon>
    </lineage>
</organism>
<comment type="caution">
    <text evidence="3">The sequence shown here is derived from an EMBL/GenBank/DDBJ whole genome shotgun (WGS) entry which is preliminary data.</text>
</comment>
<accession>A0ABS5ASB3</accession>
<dbReference type="SUPFAM" id="SSF48264">
    <property type="entry name" value="Cytochrome P450"/>
    <property type="match status" value="1"/>
</dbReference>
<dbReference type="EMBL" id="JAGIOO010000001">
    <property type="protein sequence ID" value="MBP2479458.1"/>
    <property type="molecule type" value="Genomic_DNA"/>
</dbReference>
<proteinExistence type="inferred from homology"/>
<name>A0ABS5ASB3_9PSEU</name>
<evidence type="ECO:0000313" key="4">
    <source>
        <dbReference type="Proteomes" id="UP001519363"/>
    </source>
</evidence>
<dbReference type="PANTHER" id="PTHR46696">
    <property type="entry name" value="P450, PUTATIVE (EUROFUNG)-RELATED"/>
    <property type="match status" value="1"/>
</dbReference>
<keyword evidence="2" id="KW-0349">Heme</keyword>
<keyword evidence="2" id="KW-0479">Metal-binding</keyword>
<gene>
    <name evidence="3" type="ORF">JOF53_008330</name>
</gene>
<dbReference type="InterPro" id="IPR017972">
    <property type="entry name" value="Cyt_P450_CS"/>
</dbReference>
<dbReference type="InterPro" id="IPR002397">
    <property type="entry name" value="Cyt_P450_B"/>
</dbReference>
<protein>
    <submittedName>
        <fullName evidence="3">Hydroxylation protein CepL</fullName>
    </submittedName>
</protein>
<dbReference type="InterPro" id="IPR036396">
    <property type="entry name" value="Cyt_P450_sf"/>
</dbReference>
<dbReference type="PRINTS" id="PR00359">
    <property type="entry name" value="BP450"/>
</dbReference>
<keyword evidence="2" id="KW-0560">Oxidoreductase</keyword>
<evidence type="ECO:0000256" key="2">
    <source>
        <dbReference type="RuleBase" id="RU000461"/>
    </source>
</evidence>
<dbReference type="Gene3D" id="1.10.630.10">
    <property type="entry name" value="Cytochrome P450"/>
    <property type="match status" value="1"/>
</dbReference>
<dbReference type="InterPro" id="IPR001128">
    <property type="entry name" value="Cyt_P450"/>
</dbReference>
<keyword evidence="2" id="KW-0408">Iron</keyword>
<dbReference type="Proteomes" id="UP001519363">
    <property type="component" value="Unassembled WGS sequence"/>
</dbReference>
<dbReference type="RefSeq" id="WP_143342557.1">
    <property type="nucleotide sequence ID" value="NZ_JAGIOO010000001.1"/>
</dbReference>
<dbReference type="PROSITE" id="PS00086">
    <property type="entry name" value="CYTOCHROME_P450"/>
    <property type="match status" value="1"/>
</dbReference>
<evidence type="ECO:0000256" key="1">
    <source>
        <dbReference type="ARBA" id="ARBA00010617"/>
    </source>
</evidence>